<name>A6IXI2_RAT</name>
<evidence type="ECO:0000256" key="1">
    <source>
        <dbReference type="SAM" id="MobiDB-lite"/>
    </source>
</evidence>
<feature type="region of interest" description="Disordered" evidence="1">
    <location>
        <begin position="1"/>
        <end position="25"/>
    </location>
</feature>
<evidence type="ECO:0000313" key="3">
    <source>
        <dbReference type="Proteomes" id="UP000234681"/>
    </source>
</evidence>
<accession>A6IXI2</accession>
<proteinExistence type="predicted"/>
<dbReference type="EMBL" id="CH473971">
    <property type="protein sequence ID" value="EDM14613.1"/>
    <property type="molecule type" value="Genomic_DNA"/>
</dbReference>
<reference evidence="3" key="1">
    <citation type="submission" date="2005-09" db="EMBL/GenBank/DDBJ databases">
        <authorList>
            <person name="Mural R.J."/>
            <person name="Li P.W."/>
            <person name="Adams M.D."/>
            <person name="Amanatides P.G."/>
            <person name="Baden-Tillson H."/>
            <person name="Barnstead M."/>
            <person name="Chin S.H."/>
            <person name="Dew I."/>
            <person name="Evans C.A."/>
            <person name="Ferriera S."/>
            <person name="Flanigan M."/>
            <person name="Fosler C."/>
            <person name="Glodek A."/>
            <person name="Gu Z."/>
            <person name="Holt R.A."/>
            <person name="Jennings D."/>
            <person name="Kraft C.L."/>
            <person name="Lu F."/>
            <person name="Nguyen T."/>
            <person name="Nusskern D.R."/>
            <person name="Pfannkoch C.M."/>
            <person name="Sitter C."/>
            <person name="Sutton G.G."/>
            <person name="Venter J.C."/>
            <person name="Wang Z."/>
            <person name="Woodage T."/>
            <person name="Zheng X.H."/>
            <person name="Zhong F."/>
        </authorList>
    </citation>
    <scope>NUCLEOTIDE SEQUENCE [LARGE SCALE GENOMIC DNA]</scope>
    <source>
        <strain>BN</strain>
        <strain evidence="3">Sprague-Dawley</strain>
    </source>
</reference>
<dbReference type="Proteomes" id="UP000234681">
    <property type="component" value="Chromosome 18"/>
</dbReference>
<protein>
    <submittedName>
        <fullName evidence="2">RCG46954</fullName>
    </submittedName>
</protein>
<evidence type="ECO:0000313" key="2">
    <source>
        <dbReference type="EMBL" id="EDM14613.1"/>
    </source>
</evidence>
<sequence length="33" mass="3773">MEPEMPPRLQGFKNKQKTKAKATGRQCLLVTKD</sequence>
<organism evidence="2 3">
    <name type="scientific">Rattus norvegicus</name>
    <name type="common">Rat</name>
    <dbReference type="NCBI Taxonomy" id="10116"/>
    <lineage>
        <taxon>Eukaryota</taxon>
        <taxon>Metazoa</taxon>
        <taxon>Chordata</taxon>
        <taxon>Craniata</taxon>
        <taxon>Vertebrata</taxon>
        <taxon>Euteleostomi</taxon>
        <taxon>Mammalia</taxon>
        <taxon>Eutheria</taxon>
        <taxon>Euarchontoglires</taxon>
        <taxon>Glires</taxon>
        <taxon>Rodentia</taxon>
        <taxon>Myomorpha</taxon>
        <taxon>Muroidea</taxon>
        <taxon>Muridae</taxon>
        <taxon>Murinae</taxon>
        <taxon>Rattus</taxon>
    </lineage>
</organism>
<gene>
    <name evidence="2" type="ORF">rCG_46954</name>
</gene>
<dbReference type="AlphaFoldDB" id="A6IXI2"/>